<keyword evidence="3" id="KW-1185">Reference proteome</keyword>
<dbReference type="Proteomes" id="UP001582793">
    <property type="component" value="Unassembled WGS sequence"/>
</dbReference>
<organism evidence="2 3">
    <name type="scientific">Polymorphospora lycopeni</name>
    <dbReference type="NCBI Taxonomy" id="3140240"/>
    <lineage>
        <taxon>Bacteria</taxon>
        <taxon>Bacillati</taxon>
        <taxon>Actinomycetota</taxon>
        <taxon>Actinomycetes</taxon>
        <taxon>Micromonosporales</taxon>
        <taxon>Micromonosporaceae</taxon>
        <taxon>Polymorphospora</taxon>
    </lineage>
</organism>
<accession>A0ABV5CRE7</accession>
<sequence length="776" mass="85009">MSDLIVDAAPRSGTHLVPLGNTGWLLWRESVLRSAGFPATAVLRLGDPALAAAADRDAADFDQVYAAAARRLSASIQAIAQDARFREAVVWQNRRLLNDCLDKAARGEPRNVRGRNHELAIAGYLQRYCVKNDTIGFFGPVGWARWSGGPQRITARPGPRLLARRRVYFEVWAVDAVADALLCDPALRPWVEPRPVTANHRRGTLVNLPDRGLLVLTPAEADLLDLCDGRLSVHEIAARIGAGTDETWTALASLRDRSLIHLDLRSPVEARPEATLRDRLTRISDPAVRERALRMVDRLIGARDAVADAAGDAAAVAAAMDEMNAIFVDTSGVAAQRRHGRTYAGRSLVYEDAVRDVRVDLGADAMAELAGPLGLVLDSARWYVGHAAERYRALFDKIYDQYVSRTGDRGMPLGALVGRATPNLFFSLRETPPPVAAAAAELQHRWARVLRVPPGVRRHAVRIEDITAAGAAEFPGGPPPWPAARHHTPDVMLAADPDALERGDYHWVLGELHAATNTVESRLFVEQHADPAQLLAAAESDYGGQRMYPLPSKESDFVTSRTFPPSALLSPRYTYWALRPDADPAPGEVLPVAAMSVSRTERGLVVRCRGRAGEYDLLHVLGEMLSSAVLNGFKPMAPAPHQPRVTVGRLVLARETWRFPATELDWAHVTSEPDRYRRARAWRADHDLPEHAFYRVAVEDKPCFVDFTSLPLLNLFAKAIRRSAEETPSAAVVVSEMLPDTTQNWLRDAEGDGYAAELRIVALDPSAPAAPPAFDG</sequence>
<protein>
    <submittedName>
        <fullName evidence="2">Lantibiotic dehydratase</fullName>
    </submittedName>
</protein>
<evidence type="ECO:0000313" key="2">
    <source>
        <dbReference type="EMBL" id="MFB6394585.1"/>
    </source>
</evidence>
<proteinExistence type="predicted"/>
<reference evidence="2 3" key="1">
    <citation type="submission" date="2024-04" db="EMBL/GenBank/DDBJ databases">
        <title>Polymorphospora sp. isolated from Baiyangdian Lake in Xiong'an New Area.</title>
        <authorList>
            <person name="Zhang X."/>
            <person name="Liu J."/>
        </authorList>
    </citation>
    <scope>NUCLEOTIDE SEQUENCE [LARGE SCALE GENOMIC DNA]</scope>
    <source>
        <strain evidence="2 3">2-325</strain>
    </source>
</reference>
<dbReference type="Pfam" id="PF04738">
    <property type="entry name" value="Lant_dehydr_N"/>
    <property type="match status" value="2"/>
</dbReference>
<evidence type="ECO:0000259" key="1">
    <source>
        <dbReference type="Pfam" id="PF04738"/>
    </source>
</evidence>
<feature type="domain" description="Lantibiotic dehydratase N-terminal" evidence="1">
    <location>
        <begin position="81"/>
        <end position="532"/>
    </location>
</feature>
<gene>
    <name evidence="2" type="ORF">AAFH96_15925</name>
</gene>
<evidence type="ECO:0000313" key="3">
    <source>
        <dbReference type="Proteomes" id="UP001582793"/>
    </source>
</evidence>
<dbReference type="InterPro" id="IPR006827">
    <property type="entry name" value="Lant_deHydtase_N"/>
</dbReference>
<comment type="caution">
    <text evidence="2">The sequence shown here is derived from an EMBL/GenBank/DDBJ whole genome shotgun (WGS) entry which is preliminary data.</text>
</comment>
<dbReference type="EMBL" id="JBCGDC010000040">
    <property type="protein sequence ID" value="MFB6394585.1"/>
    <property type="molecule type" value="Genomic_DNA"/>
</dbReference>
<name>A0ABV5CRE7_9ACTN</name>
<dbReference type="RefSeq" id="WP_375734697.1">
    <property type="nucleotide sequence ID" value="NZ_JBCGDC010000040.1"/>
</dbReference>
<feature type="domain" description="Lantibiotic dehydratase N-terminal" evidence="1">
    <location>
        <begin position="637"/>
        <end position="708"/>
    </location>
</feature>